<evidence type="ECO:0000313" key="7">
    <source>
        <dbReference type="RefSeq" id="XP_015065661.1"/>
    </source>
</evidence>
<comment type="similarity">
    <text evidence="2 4">Belongs to the Ninja family.</text>
</comment>
<organism evidence="6 7">
    <name type="scientific">Solanum pennellii</name>
    <name type="common">Tomato</name>
    <name type="synonym">Lycopersicon pennellii</name>
    <dbReference type="NCBI Taxonomy" id="28526"/>
    <lineage>
        <taxon>Eukaryota</taxon>
        <taxon>Viridiplantae</taxon>
        <taxon>Streptophyta</taxon>
        <taxon>Embryophyta</taxon>
        <taxon>Tracheophyta</taxon>
        <taxon>Spermatophyta</taxon>
        <taxon>Magnoliopsida</taxon>
        <taxon>eudicotyledons</taxon>
        <taxon>Gunneridae</taxon>
        <taxon>Pentapetalae</taxon>
        <taxon>asterids</taxon>
        <taxon>lamiids</taxon>
        <taxon>Solanales</taxon>
        <taxon>Solanaceae</taxon>
        <taxon>Solanoideae</taxon>
        <taxon>Solaneae</taxon>
        <taxon>Solanum</taxon>
        <taxon>Solanum subgen. Lycopersicon</taxon>
    </lineage>
</organism>
<dbReference type="GeneID" id="107010915"/>
<dbReference type="PANTHER" id="PTHR31413:SF43">
    <property type="entry name" value="NINJA-FAMILY PROTEIN"/>
    <property type="match status" value="1"/>
</dbReference>
<gene>
    <name evidence="7" type="primary">LOC107010915</name>
</gene>
<name>A0ABM1G3Y7_SOLPN</name>
<dbReference type="Pfam" id="PF16135">
    <property type="entry name" value="TDBD"/>
    <property type="match status" value="1"/>
</dbReference>
<feature type="domain" description="Tify" evidence="5">
    <location>
        <begin position="149"/>
        <end position="186"/>
    </location>
</feature>
<evidence type="ECO:0000313" key="6">
    <source>
        <dbReference type="Proteomes" id="UP000694930"/>
    </source>
</evidence>
<comment type="function">
    <text evidence="4">Acts as a negative regulator of abscisic acid (ABA) response.</text>
</comment>
<accession>A0ABM1G3Y7</accession>
<keyword evidence="3 4" id="KW-0539">Nucleus</keyword>
<keyword evidence="6" id="KW-1185">Reference proteome</keyword>
<evidence type="ECO:0000256" key="3">
    <source>
        <dbReference type="ARBA" id="ARBA00023242"/>
    </source>
</evidence>
<evidence type="ECO:0000256" key="2">
    <source>
        <dbReference type="ARBA" id="ARBA00006081"/>
    </source>
</evidence>
<comment type="subcellular location">
    <subcellularLocation>
        <location evidence="1 4">Nucleus</location>
    </subcellularLocation>
</comment>
<evidence type="ECO:0000256" key="1">
    <source>
        <dbReference type="ARBA" id="ARBA00004123"/>
    </source>
</evidence>
<dbReference type="InterPro" id="IPR032308">
    <property type="entry name" value="TDBD"/>
</dbReference>
<dbReference type="InterPro" id="IPR031307">
    <property type="entry name" value="Ninja_fam"/>
</dbReference>
<reference evidence="7" key="2">
    <citation type="submission" date="2025-08" db="UniProtKB">
        <authorList>
            <consortium name="RefSeq"/>
        </authorList>
    </citation>
    <scope>IDENTIFICATION</scope>
</reference>
<dbReference type="PANTHER" id="PTHR31413">
    <property type="entry name" value="AFP HOMOLOG 2"/>
    <property type="match status" value="1"/>
</dbReference>
<protein>
    <recommendedName>
        <fullName evidence="4">Ninja-family protein</fullName>
    </recommendedName>
    <alternativeName>
        <fullName evidence="4">ABI-binding protein</fullName>
    </alternativeName>
</protein>
<reference evidence="6" key="1">
    <citation type="journal article" date="2014" name="Nat. Genet.">
        <title>The genome of the stress-tolerant wild tomato species Solanum pennellii.</title>
        <authorList>
            <person name="Bolger A."/>
            <person name="Scossa F."/>
            <person name="Bolger M.E."/>
            <person name="Lanz C."/>
            <person name="Maumus F."/>
            <person name="Tohge T."/>
            <person name="Quesneville H."/>
            <person name="Alseekh S."/>
            <person name="Sorensen I."/>
            <person name="Lichtenstein G."/>
            <person name="Fich E.A."/>
            <person name="Conte M."/>
            <person name="Keller H."/>
            <person name="Schneeberger K."/>
            <person name="Schwacke R."/>
            <person name="Ofner I."/>
            <person name="Vrebalov J."/>
            <person name="Xu Y."/>
            <person name="Osorio S."/>
            <person name="Aflitos S.A."/>
            <person name="Schijlen E."/>
            <person name="Jimenez-Gomez J.M."/>
            <person name="Ryngajllo M."/>
            <person name="Kimura S."/>
            <person name="Kumar R."/>
            <person name="Koenig D."/>
            <person name="Headland L.R."/>
            <person name="Maloof J.N."/>
            <person name="Sinha N."/>
            <person name="van Ham R.C."/>
            <person name="Lankhorst R.K."/>
            <person name="Mao L."/>
            <person name="Vogel A."/>
            <person name="Arsova B."/>
            <person name="Panstruga R."/>
            <person name="Fei Z."/>
            <person name="Rose J.K."/>
            <person name="Zamir D."/>
            <person name="Carrari F."/>
            <person name="Giovannoni J.J."/>
            <person name="Weigel D."/>
            <person name="Usadel B."/>
            <person name="Fernie A.R."/>
        </authorList>
    </citation>
    <scope>NUCLEOTIDE SEQUENCE [LARGE SCALE GENOMIC DNA]</scope>
    <source>
        <strain evidence="6">cv. LA0716</strain>
    </source>
</reference>
<evidence type="ECO:0000256" key="4">
    <source>
        <dbReference type="RuleBase" id="RU369029"/>
    </source>
</evidence>
<dbReference type="Proteomes" id="UP000694930">
    <property type="component" value="Chromosome 2"/>
</dbReference>
<evidence type="ECO:0000259" key="5">
    <source>
        <dbReference type="Pfam" id="PF16135"/>
    </source>
</evidence>
<sequence>MATPKGKTSTNRSDEQEIDLNLTFGGIYNTGNSNGISVPQPFSQIIASVAKNPAFQWAIEIMRSEINNNSKIGKICLKFMNLLSNSMEKGKSILLPESNGEKPSNKVKNFDNVVTSMNTSDLLRTMPCGTTSGGIINGKLTEGILYSGGEEKRISIHCICHGMFYTTAEFVKHGGGKEVDDPMKFIKVVDDA</sequence>
<proteinExistence type="inferred from homology"/>
<dbReference type="RefSeq" id="XP_015065661.1">
    <property type="nucleotide sequence ID" value="XM_015210175.1"/>
</dbReference>